<dbReference type="Proteomes" id="UP001595978">
    <property type="component" value="Unassembled WGS sequence"/>
</dbReference>
<evidence type="ECO:0000313" key="5">
    <source>
        <dbReference type="EMBL" id="MFC5541419.1"/>
    </source>
</evidence>
<dbReference type="PROSITE" id="PS51257">
    <property type="entry name" value="PROKAR_LIPOPROTEIN"/>
    <property type="match status" value="1"/>
</dbReference>
<dbReference type="InterPro" id="IPR050902">
    <property type="entry name" value="ABC_Transporter_SBP"/>
</dbReference>
<dbReference type="RefSeq" id="WP_390309091.1">
    <property type="nucleotide sequence ID" value="NZ_JBHSNQ010000050.1"/>
</dbReference>
<dbReference type="PANTHER" id="PTHR30535">
    <property type="entry name" value="VITAMIN B12-BINDING PROTEIN"/>
    <property type="match status" value="1"/>
</dbReference>
<dbReference type="InterPro" id="IPR002491">
    <property type="entry name" value="ABC_transptr_periplasmic_BD"/>
</dbReference>
<keyword evidence="2" id="KW-0175">Coiled coil</keyword>
<organism evidence="5 6">
    <name type="scientific">Ureibacillus suwonensis</name>
    <dbReference type="NCBI Taxonomy" id="313007"/>
    <lineage>
        <taxon>Bacteria</taxon>
        <taxon>Bacillati</taxon>
        <taxon>Bacillota</taxon>
        <taxon>Bacilli</taxon>
        <taxon>Bacillales</taxon>
        <taxon>Caryophanaceae</taxon>
        <taxon>Ureibacillus</taxon>
    </lineage>
</organism>
<feature type="domain" description="Fe/B12 periplasmic-binding" evidence="4">
    <location>
        <begin position="72"/>
        <end position="345"/>
    </location>
</feature>
<dbReference type="EMBL" id="JBHSNQ010000050">
    <property type="protein sequence ID" value="MFC5541419.1"/>
    <property type="molecule type" value="Genomic_DNA"/>
</dbReference>
<comment type="caution">
    <text evidence="5">The sequence shown here is derived from an EMBL/GenBank/DDBJ whole genome shotgun (WGS) entry which is preliminary data.</text>
</comment>
<reference evidence="6" key="1">
    <citation type="journal article" date="2019" name="Int. J. Syst. Evol. Microbiol.">
        <title>The Global Catalogue of Microorganisms (GCM) 10K type strain sequencing project: providing services to taxonomists for standard genome sequencing and annotation.</title>
        <authorList>
            <consortium name="The Broad Institute Genomics Platform"/>
            <consortium name="The Broad Institute Genome Sequencing Center for Infectious Disease"/>
            <person name="Wu L."/>
            <person name="Ma J."/>
        </authorList>
    </citation>
    <scope>NUCLEOTIDE SEQUENCE [LARGE SCALE GENOMIC DNA]</scope>
    <source>
        <strain evidence="6">CCUG 56331</strain>
    </source>
</reference>
<evidence type="ECO:0000259" key="4">
    <source>
        <dbReference type="PROSITE" id="PS50983"/>
    </source>
</evidence>
<keyword evidence="6" id="KW-1185">Reference proteome</keyword>
<evidence type="ECO:0000256" key="2">
    <source>
        <dbReference type="SAM" id="Coils"/>
    </source>
</evidence>
<comment type="similarity">
    <text evidence="1">Belongs to the bacterial solute-binding protein 8 family.</text>
</comment>
<evidence type="ECO:0000313" key="6">
    <source>
        <dbReference type="Proteomes" id="UP001595978"/>
    </source>
</evidence>
<dbReference type="Gene3D" id="3.40.50.1980">
    <property type="entry name" value="Nitrogenase molybdenum iron protein domain"/>
    <property type="match status" value="2"/>
</dbReference>
<proteinExistence type="inferred from homology"/>
<evidence type="ECO:0000256" key="3">
    <source>
        <dbReference type="SAM" id="SignalP"/>
    </source>
</evidence>
<accession>A0ABW0RB06</accession>
<feature type="coiled-coil region" evidence="2">
    <location>
        <begin position="192"/>
        <end position="219"/>
    </location>
</feature>
<feature type="chain" id="PRO_5046557183" evidence="3">
    <location>
        <begin position="20"/>
        <end position="345"/>
    </location>
</feature>
<dbReference type="PROSITE" id="PS50983">
    <property type="entry name" value="FE_B12_PBP"/>
    <property type="match status" value="1"/>
</dbReference>
<dbReference type="SUPFAM" id="SSF53807">
    <property type="entry name" value="Helical backbone' metal receptor"/>
    <property type="match status" value="1"/>
</dbReference>
<dbReference type="Pfam" id="PF01497">
    <property type="entry name" value="Peripla_BP_2"/>
    <property type="match status" value="1"/>
</dbReference>
<dbReference type="PANTHER" id="PTHR30535:SF34">
    <property type="entry name" value="MOLYBDATE-BINDING PROTEIN MOLA"/>
    <property type="match status" value="1"/>
</dbReference>
<feature type="signal peptide" evidence="3">
    <location>
        <begin position="1"/>
        <end position="19"/>
    </location>
</feature>
<sequence>MKKFLVFLLIFLISLFLVACNQEEQETANDSSKKEETASETKSNETVYPLEVKIYDQDGNEYVQTFEKAPERVITNNPSSTEMLLELGLKDKIVGILEPDNKITGKYAEDFASLHSLGDKMKVSREVIVGQEPDIVVGRSMMFTDERLGTIQTLNDLGINVYTQTASHIKLNPKLTAVIDDVRTLGKIFNVNDRAEEYATELENRYQKIVDKVNNMKSDKKLTAITMVRFDSKTGTFSVFNSSEGLQRDLLDTLNLVPAVEGSVGDLTYESLISMNPDVIIYIKADRNAEFDKNAIETLYSEPLIQNVSAIKEKRIYETTYDDFMDYGTRIFDTLEMLANEIYGK</sequence>
<gene>
    <name evidence="5" type="ORF">ACFPOH_06440</name>
</gene>
<name>A0ABW0RB06_9BACL</name>
<evidence type="ECO:0000256" key="1">
    <source>
        <dbReference type="ARBA" id="ARBA00008814"/>
    </source>
</evidence>
<keyword evidence="3" id="KW-0732">Signal</keyword>
<protein>
    <submittedName>
        <fullName evidence="5">ABC transporter substrate-binding protein</fullName>
    </submittedName>
</protein>